<evidence type="ECO:0000259" key="4">
    <source>
        <dbReference type="Pfam" id="PF13377"/>
    </source>
</evidence>
<dbReference type="InterPro" id="IPR046335">
    <property type="entry name" value="LacI/GalR-like_sensor"/>
</dbReference>
<dbReference type="CDD" id="cd06267">
    <property type="entry name" value="PBP1_LacI_sugar_binding-like"/>
    <property type="match status" value="1"/>
</dbReference>
<dbReference type="GO" id="GO:0000976">
    <property type="term" value="F:transcription cis-regulatory region binding"/>
    <property type="evidence" value="ECO:0007669"/>
    <property type="project" value="TreeGrafter"/>
</dbReference>
<reference evidence="5" key="1">
    <citation type="submission" date="2020-08" db="EMBL/GenBank/DDBJ databases">
        <authorList>
            <person name="Uke A."/>
            <person name="Chhe C."/>
            <person name="Baramee S."/>
            <person name="Kosugi A."/>
        </authorList>
    </citation>
    <scope>NUCLEOTIDE SEQUENCE</scope>
    <source>
        <strain evidence="5">DA-C8</strain>
    </source>
</reference>
<protein>
    <recommendedName>
        <fullName evidence="4">Transcriptional regulator LacI/GalR-like sensor domain-containing protein</fullName>
    </recommendedName>
</protein>
<name>A0A916QEX7_9BACL</name>
<dbReference type="InterPro" id="IPR028082">
    <property type="entry name" value="Peripla_BP_I"/>
</dbReference>
<proteinExistence type="predicted"/>
<organism evidence="5 6">
    <name type="scientific">Insulibacter thermoxylanivorax</name>
    <dbReference type="NCBI Taxonomy" id="2749268"/>
    <lineage>
        <taxon>Bacteria</taxon>
        <taxon>Bacillati</taxon>
        <taxon>Bacillota</taxon>
        <taxon>Bacilli</taxon>
        <taxon>Bacillales</taxon>
        <taxon>Paenibacillaceae</taxon>
        <taxon>Insulibacter</taxon>
    </lineage>
</organism>
<evidence type="ECO:0000256" key="1">
    <source>
        <dbReference type="ARBA" id="ARBA00023015"/>
    </source>
</evidence>
<sequence length="276" mass="30596">MGRTGQIAILVNHLGNPFEASLVSKVEAEVRERGYTLLLHTYRSDLEQELAAMLANRIDGLILLGQTLQDTTVVMLQERSIPIVSLLRPAWDHNGIEHVDLDWLQVMRKTIEYLQSRGHHRIGFMANGNPAHYHTHRLSAFIQAMKLCKAEFQHDYVISGGGTYLKAYDAMERFLRSRDLAFTALVCANDLMAISALAACRNNGVRVPGQLAIIGCEDILMSSETNPPLTTIRYTRDTLAQGAVRLLFAKIDGGEAGIPKADIPQVEGYLLIRSSG</sequence>
<evidence type="ECO:0000256" key="3">
    <source>
        <dbReference type="ARBA" id="ARBA00023163"/>
    </source>
</evidence>
<dbReference type="SUPFAM" id="SSF53822">
    <property type="entry name" value="Periplasmic binding protein-like I"/>
    <property type="match status" value="1"/>
</dbReference>
<reference evidence="5" key="2">
    <citation type="journal article" date="2021" name="Data Brief">
        <title>Draft genome sequence data of the facultative, thermophilic, xylanolytic bacterium Paenibacillus sp. strain DA-C8.</title>
        <authorList>
            <person name="Chhe C."/>
            <person name="Uke A."/>
            <person name="Baramee S."/>
            <person name="Ungkulpasvich U."/>
            <person name="Tachaapaikoon C."/>
            <person name="Pason P."/>
            <person name="Waeonukul R."/>
            <person name="Ratanakhanokchai K."/>
            <person name="Kosugi A."/>
        </authorList>
    </citation>
    <scope>NUCLEOTIDE SEQUENCE</scope>
    <source>
        <strain evidence="5">DA-C8</strain>
    </source>
</reference>
<dbReference type="Pfam" id="PF13377">
    <property type="entry name" value="Peripla_BP_3"/>
    <property type="match status" value="1"/>
</dbReference>
<keyword evidence="3" id="KW-0804">Transcription</keyword>
<keyword evidence="6" id="KW-1185">Reference proteome</keyword>
<keyword evidence="1" id="KW-0805">Transcription regulation</keyword>
<dbReference type="RefSeq" id="WP_200967706.1">
    <property type="nucleotide sequence ID" value="NZ_BMAQ01000048.1"/>
</dbReference>
<dbReference type="PANTHER" id="PTHR30146:SF109">
    <property type="entry name" value="HTH-TYPE TRANSCRIPTIONAL REGULATOR GALS"/>
    <property type="match status" value="1"/>
</dbReference>
<evidence type="ECO:0000256" key="2">
    <source>
        <dbReference type="ARBA" id="ARBA00023125"/>
    </source>
</evidence>
<comment type="caution">
    <text evidence="5">The sequence shown here is derived from an EMBL/GenBank/DDBJ whole genome shotgun (WGS) entry which is preliminary data.</text>
</comment>
<feature type="domain" description="Transcriptional regulator LacI/GalR-like sensor" evidence="4">
    <location>
        <begin position="111"/>
        <end position="262"/>
    </location>
</feature>
<dbReference type="PANTHER" id="PTHR30146">
    <property type="entry name" value="LACI-RELATED TRANSCRIPTIONAL REPRESSOR"/>
    <property type="match status" value="1"/>
</dbReference>
<dbReference type="AlphaFoldDB" id="A0A916QEX7"/>
<accession>A0A916QEX7</accession>
<dbReference type="Gene3D" id="3.40.50.2300">
    <property type="match status" value="2"/>
</dbReference>
<dbReference type="Proteomes" id="UP000654993">
    <property type="component" value="Unassembled WGS sequence"/>
</dbReference>
<keyword evidence="2" id="KW-0238">DNA-binding</keyword>
<gene>
    <name evidence="5" type="ORF">PRECH8_28170</name>
</gene>
<dbReference type="GO" id="GO:0003700">
    <property type="term" value="F:DNA-binding transcription factor activity"/>
    <property type="evidence" value="ECO:0007669"/>
    <property type="project" value="TreeGrafter"/>
</dbReference>
<dbReference type="EMBL" id="BMAQ01000048">
    <property type="protein sequence ID" value="GFR39521.1"/>
    <property type="molecule type" value="Genomic_DNA"/>
</dbReference>
<evidence type="ECO:0000313" key="5">
    <source>
        <dbReference type="EMBL" id="GFR39521.1"/>
    </source>
</evidence>
<evidence type="ECO:0000313" key="6">
    <source>
        <dbReference type="Proteomes" id="UP000654993"/>
    </source>
</evidence>